<evidence type="ECO:0000256" key="3">
    <source>
        <dbReference type="ARBA" id="ARBA00023237"/>
    </source>
</evidence>
<feature type="domain" description="Outer membrane protein beta-barrel" evidence="5">
    <location>
        <begin position="382"/>
        <end position="796"/>
    </location>
</feature>
<evidence type="ECO:0000256" key="1">
    <source>
        <dbReference type="ARBA" id="ARBA00004442"/>
    </source>
</evidence>
<comment type="subcellular location">
    <subcellularLocation>
        <location evidence="1">Cell outer membrane</location>
    </subcellularLocation>
</comment>
<evidence type="ECO:0000259" key="5">
    <source>
        <dbReference type="Pfam" id="PF14905"/>
    </source>
</evidence>
<dbReference type="InterPro" id="IPR036942">
    <property type="entry name" value="Beta-barrel_TonB_sf"/>
</dbReference>
<proteinExistence type="predicted"/>
<dbReference type="PANTHER" id="PTHR40980:SF4">
    <property type="entry name" value="TONB-DEPENDENT RECEPTOR-LIKE BETA-BARREL DOMAIN-CONTAINING PROTEIN"/>
    <property type="match status" value="1"/>
</dbReference>
<accession>A0A1I0SAP3</accession>
<dbReference type="SUPFAM" id="SSF49464">
    <property type="entry name" value="Carboxypeptidase regulatory domain-like"/>
    <property type="match status" value="1"/>
</dbReference>
<dbReference type="InterPro" id="IPR041700">
    <property type="entry name" value="OMP_b-brl_3"/>
</dbReference>
<organism evidence="6 7">
    <name type="scientific">Chitinophaga arvensicola</name>
    <dbReference type="NCBI Taxonomy" id="29529"/>
    <lineage>
        <taxon>Bacteria</taxon>
        <taxon>Pseudomonadati</taxon>
        <taxon>Bacteroidota</taxon>
        <taxon>Chitinophagia</taxon>
        <taxon>Chitinophagales</taxon>
        <taxon>Chitinophagaceae</taxon>
        <taxon>Chitinophaga</taxon>
    </lineage>
</organism>
<feature type="chain" id="PRO_5011594574" evidence="4">
    <location>
        <begin position="24"/>
        <end position="825"/>
    </location>
</feature>
<protein>
    <submittedName>
        <fullName evidence="6">Outer membrane receptor proteins, mostly Fe transport</fullName>
    </submittedName>
</protein>
<keyword evidence="6" id="KW-0675">Receptor</keyword>
<keyword evidence="2" id="KW-0472">Membrane</keyword>
<evidence type="ECO:0000256" key="4">
    <source>
        <dbReference type="SAM" id="SignalP"/>
    </source>
</evidence>
<dbReference type="Gene3D" id="2.40.170.20">
    <property type="entry name" value="TonB-dependent receptor, beta-barrel domain"/>
    <property type="match status" value="1"/>
</dbReference>
<dbReference type="Proteomes" id="UP000199310">
    <property type="component" value="Unassembled WGS sequence"/>
</dbReference>
<evidence type="ECO:0000313" key="7">
    <source>
        <dbReference type="Proteomes" id="UP000199310"/>
    </source>
</evidence>
<dbReference type="AlphaFoldDB" id="A0A1I0SAP3"/>
<keyword evidence="3" id="KW-0998">Cell outer membrane</keyword>
<dbReference type="InterPro" id="IPR037066">
    <property type="entry name" value="Plug_dom_sf"/>
</dbReference>
<evidence type="ECO:0000256" key="2">
    <source>
        <dbReference type="ARBA" id="ARBA00023136"/>
    </source>
</evidence>
<reference evidence="7" key="1">
    <citation type="submission" date="2016-10" db="EMBL/GenBank/DDBJ databases">
        <authorList>
            <person name="Varghese N."/>
            <person name="Submissions S."/>
        </authorList>
    </citation>
    <scope>NUCLEOTIDE SEQUENCE [LARGE SCALE GENOMIC DNA]</scope>
    <source>
        <strain evidence="7">DSM 3695</strain>
    </source>
</reference>
<dbReference type="SUPFAM" id="SSF56935">
    <property type="entry name" value="Porins"/>
    <property type="match status" value="1"/>
</dbReference>
<gene>
    <name evidence="6" type="ORF">SAMN04488122_5564</name>
</gene>
<dbReference type="EMBL" id="FOJG01000002">
    <property type="protein sequence ID" value="SEW53562.1"/>
    <property type="molecule type" value="Genomic_DNA"/>
</dbReference>
<dbReference type="InterPro" id="IPR008969">
    <property type="entry name" value="CarboxyPept-like_regulatory"/>
</dbReference>
<keyword evidence="4" id="KW-0732">Signal</keyword>
<name>A0A1I0SAP3_9BACT</name>
<evidence type="ECO:0000313" key="6">
    <source>
        <dbReference type="EMBL" id="SEW53562.1"/>
    </source>
</evidence>
<dbReference type="Pfam" id="PF14905">
    <property type="entry name" value="OMP_b-brl_3"/>
    <property type="match status" value="1"/>
</dbReference>
<dbReference type="Gene3D" id="2.60.40.10">
    <property type="entry name" value="Immunoglobulins"/>
    <property type="match status" value="1"/>
</dbReference>
<keyword evidence="7" id="KW-1185">Reference proteome</keyword>
<dbReference type="OrthoDB" id="905812at2"/>
<feature type="signal peptide" evidence="4">
    <location>
        <begin position="1"/>
        <end position="23"/>
    </location>
</feature>
<dbReference type="Gene3D" id="2.170.130.10">
    <property type="entry name" value="TonB-dependent receptor, plug domain"/>
    <property type="match status" value="1"/>
</dbReference>
<dbReference type="RefSeq" id="WP_089900797.1">
    <property type="nucleotide sequence ID" value="NZ_FOJG01000002.1"/>
</dbReference>
<dbReference type="PANTHER" id="PTHR40980">
    <property type="entry name" value="PLUG DOMAIN-CONTAINING PROTEIN"/>
    <property type="match status" value="1"/>
</dbReference>
<dbReference type="STRING" id="29529.SAMN04488122_5564"/>
<dbReference type="GO" id="GO:0009279">
    <property type="term" value="C:cell outer membrane"/>
    <property type="evidence" value="ECO:0007669"/>
    <property type="project" value="UniProtKB-SubCell"/>
</dbReference>
<sequence length="825" mass="91217">MKASLKAIALTMSVLGTALTSFAQNAPKVNGQITQSGNKPVEFATVTLLKAKDSSLVKGAIADISGKYEFEQVKQGKYLVAAVAVGMTKRYSPVFEVGVTPVKVPAVSLEVVSKTLKGVDVSARKPFIEQKADKMVVNVESSITAAGGSAMEALEKSPTVTVDKDGNISMKGKSGVVIMIDGKPTNMTSQDVAELLRSMPATNLDQIELIANPSAKYDAAGNAGIINLKLKKNTNYGTNGNISLGAAQGIRPRWNGGLNLNHRNEKFNVFGSLNYSHREQQQDLGIYRAFTENGQNRVFDQVNGIHQKSNYKAGKIGADYFISKGHTIGVMADISGGDRNTPGNASTRIGNGKQVDSILKTNTIEKNNWNRNAFNLNYRGILDTTGRELNIDVDYAKNTEKQLANLYATSHDASEKGILASDTSRNNQPSTIDIKTAKIDYTHPLRNQAKFEAGAKVSFVKTDNDARFDSLRGGNWVLDENRSNHFIYKENVNAAYLNFSKQFKKVFVQVGLRGEQTNIQGTSTSTKNQEESKVKNDSSYFNLFPSMALTYKLNKSNTLGVTYSRRIQRPSYEDLNPFEFYLDRYTKQSGNPNLKPQYSNNFEITHTFKEFLITSIGYTHTKDLMTRVLEVEVDQSTGDTTILKHKYQNVAKANNFNLNVSVPMPITKWWMSFTTVSVSYASFETVVNNSTVKLSSPGFFARTQQTFTLSKDLSAEATFFFVSPQVTDEGLFRMKSLSSLDLGVSQKVLKGKGTLKLNITDVLKTNYFRGSFDNVGKYTSIYSKWDAQQVRLSFTYRFGNTNVKAARNRQTGLEAEQNRVKQGGN</sequence>
<dbReference type="InterPro" id="IPR013783">
    <property type="entry name" value="Ig-like_fold"/>
</dbReference>
<dbReference type="Pfam" id="PF13620">
    <property type="entry name" value="CarboxypepD_reg"/>
    <property type="match status" value="1"/>
</dbReference>